<dbReference type="GO" id="GO:0022857">
    <property type="term" value="F:transmembrane transporter activity"/>
    <property type="evidence" value="ECO:0007669"/>
    <property type="project" value="InterPro"/>
</dbReference>
<comment type="subcellular location">
    <subcellularLocation>
        <location evidence="1">Cell membrane</location>
        <topology evidence="1">Multi-pass membrane protein</topology>
    </subcellularLocation>
</comment>
<accession>E6MU05</accession>
<dbReference type="Gene3D" id="1.20.1250.20">
    <property type="entry name" value="MFS general substrate transporter like domains"/>
    <property type="match status" value="1"/>
</dbReference>
<evidence type="ECO:0000256" key="3">
    <source>
        <dbReference type="ARBA" id="ARBA00022475"/>
    </source>
</evidence>
<dbReference type="GO" id="GO:0005886">
    <property type="term" value="C:plasma membrane"/>
    <property type="evidence" value="ECO:0007669"/>
    <property type="project" value="UniProtKB-SubCell"/>
</dbReference>
<feature type="transmembrane region" description="Helical" evidence="7">
    <location>
        <begin position="87"/>
        <end position="108"/>
    </location>
</feature>
<feature type="transmembrane region" description="Helical" evidence="7">
    <location>
        <begin position="334"/>
        <end position="360"/>
    </location>
</feature>
<feature type="transmembrane region" description="Helical" evidence="7">
    <location>
        <begin position="57"/>
        <end position="75"/>
    </location>
</feature>
<protein>
    <submittedName>
        <fullName evidence="8">Major Facilitator Superfamily protein</fullName>
    </submittedName>
</protein>
<dbReference type="Proteomes" id="UP000032707">
    <property type="component" value="Unassembled WGS sequence"/>
</dbReference>
<sequence>MYAKKGGLGLVKSRRFAPLFATQFLGAFNDNVFKTALFVMIGFYGLGQNGFLPAGQMLNLGALLFILPYFLFSSLSGQLGNKFDKAVLARWVKVLEMIIMAVAAYGFYIRSAPLLLACLFCMGAQSTLFGPLKYAILPDYLDDKELMMGNSLIESGTFVAILFGQILGTAVAGVPPYIVGILVLLVAVGGTVGSLFMPSVPAKAADTQIEWNIVRGTKSLLRETVRHKPVFTAIIGISWFWFVGAVYTTQLPTFTQIHLGGNDNVFNLMLALFSIGIAAGSVLCAKFSRERLMLAWVTVGALGLTVCGLVLVWLTHGHRFEGLNGIFWFLSQGWAYPVMAVMTLIGFFGGFFSVPLYTWLQTASSETFRARAVAANNIVNGIFMVSAAVLSAVLLFAVLLFLFDSISLLYLIVALGNIPLSVFLIKRERRFLGAAAIRKKP</sequence>
<comment type="caution">
    <text evidence="8">The sequence shown here is derived from an EMBL/GenBank/DDBJ whole genome shotgun (WGS) entry which is preliminary data.</text>
</comment>
<proteinExistence type="predicted"/>
<gene>
    <name evidence="8" type="ORF">NMH_0247</name>
</gene>
<keyword evidence="6 7" id="KW-0472">Membrane</keyword>
<feature type="transmembrane region" description="Helical" evidence="7">
    <location>
        <begin position="20"/>
        <end position="45"/>
    </location>
</feature>
<keyword evidence="2" id="KW-0813">Transport</keyword>
<dbReference type="AlphaFoldDB" id="E6MU05"/>
<dbReference type="EMBL" id="AEQZ01000001">
    <property type="protein sequence ID" value="EFV64964.1"/>
    <property type="molecule type" value="Genomic_DNA"/>
</dbReference>
<dbReference type="SUPFAM" id="SSF103473">
    <property type="entry name" value="MFS general substrate transporter"/>
    <property type="match status" value="1"/>
</dbReference>
<keyword evidence="3" id="KW-1003">Cell membrane</keyword>
<evidence type="ECO:0000313" key="8">
    <source>
        <dbReference type="EMBL" id="EFV64964.1"/>
    </source>
</evidence>
<keyword evidence="4 7" id="KW-0812">Transmembrane</keyword>
<reference evidence="8 9" key="1">
    <citation type="journal article" date="2011" name="J. Bacteriol.">
        <title>Genome sequence of Neisseria meningitidis serogroup B strain H44/76.</title>
        <authorList>
            <person name="Piet J.R."/>
            <person name="Huis In 't Veld R.A."/>
            <person name="van Schaik B.D."/>
            <person name="van Kampen A.H."/>
            <person name="Baas F."/>
            <person name="van de Beek D."/>
            <person name="Pannekoek Y."/>
            <person name="van der Ende A."/>
        </authorList>
    </citation>
    <scope>NUCLEOTIDE SEQUENCE [LARGE SCALE GENOMIC DNA]</scope>
    <source>
        <strain evidence="8 9">H44/76</strain>
    </source>
</reference>
<dbReference type="InterPro" id="IPR036259">
    <property type="entry name" value="MFS_trans_sf"/>
</dbReference>
<evidence type="ECO:0000256" key="5">
    <source>
        <dbReference type="ARBA" id="ARBA00022989"/>
    </source>
</evidence>
<organism evidence="8 9">
    <name type="scientific">Neisseria meningitidis serogroup B / serotype 15 (strain H44/76)</name>
    <dbReference type="NCBI Taxonomy" id="909420"/>
    <lineage>
        <taxon>Bacteria</taxon>
        <taxon>Pseudomonadati</taxon>
        <taxon>Pseudomonadota</taxon>
        <taxon>Betaproteobacteria</taxon>
        <taxon>Neisseriales</taxon>
        <taxon>Neisseriaceae</taxon>
        <taxon>Neisseria</taxon>
    </lineage>
</organism>
<evidence type="ECO:0000256" key="6">
    <source>
        <dbReference type="ARBA" id="ARBA00023136"/>
    </source>
</evidence>
<keyword evidence="5 7" id="KW-1133">Transmembrane helix</keyword>
<feature type="transmembrane region" description="Helical" evidence="7">
    <location>
        <begin position="268"/>
        <end position="285"/>
    </location>
</feature>
<feature type="transmembrane region" description="Helical" evidence="7">
    <location>
        <begin position="408"/>
        <end position="425"/>
    </location>
</feature>
<dbReference type="KEGG" id="nmh:NMBH4476_0714"/>
<evidence type="ECO:0000313" key="9">
    <source>
        <dbReference type="Proteomes" id="UP000032707"/>
    </source>
</evidence>
<dbReference type="PATRIC" id="fig|909420.3.peg.963"/>
<evidence type="ECO:0000256" key="7">
    <source>
        <dbReference type="SAM" id="Phobius"/>
    </source>
</evidence>
<feature type="transmembrane region" description="Helical" evidence="7">
    <location>
        <begin position="177"/>
        <end position="197"/>
    </location>
</feature>
<name>E6MU05_NEIMH</name>
<dbReference type="RefSeq" id="WP_009344780.1">
    <property type="nucleotide sequence ID" value="NC_017516.1"/>
</dbReference>
<dbReference type="PANTHER" id="PTHR43266">
    <property type="entry name" value="MACROLIDE-EFFLUX PROTEIN"/>
    <property type="match status" value="1"/>
</dbReference>
<dbReference type="CDD" id="cd06173">
    <property type="entry name" value="MFS_MefA_like"/>
    <property type="match status" value="1"/>
</dbReference>
<dbReference type="Pfam" id="PF07690">
    <property type="entry name" value="MFS_1"/>
    <property type="match status" value="1"/>
</dbReference>
<feature type="transmembrane region" description="Helical" evidence="7">
    <location>
        <begin position="152"/>
        <end position="171"/>
    </location>
</feature>
<feature type="transmembrane region" description="Helical" evidence="7">
    <location>
        <begin position="381"/>
        <end position="402"/>
    </location>
</feature>
<feature type="transmembrane region" description="Helical" evidence="7">
    <location>
        <begin position="114"/>
        <end position="132"/>
    </location>
</feature>
<feature type="transmembrane region" description="Helical" evidence="7">
    <location>
        <begin position="230"/>
        <end position="248"/>
    </location>
</feature>
<evidence type="ECO:0000256" key="1">
    <source>
        <dbReference type="ARBA" id="ARBA00004651"/>
    </source>
</evidence>
<dbReference type="PANTHER" id="PTHR43266:SF2">
    <property type="entry name" value="MAJOR FACILITATOR SUPERFAMILY (MFS) PROFILE DOMAIN-CONTAINING PROTEIN"/>
    <property type="match status" value="1"/>
</dbReference>
<feature type="transmembrane region" description="Helical" evidence="7">
    <location>
        <begin position="292"/>
        <end position="314"/>
    </location>
</feature>
<evidence type="ECO:0000256" key="4">
    <source>
        <dbReference type="ARBA" id="ARBA00022692"/>
    </source>
</evidence>
<dbReference type="InterPro" id="IPR011701">
    <property type="entry name" value="MFS"/>
</dbReference>
<evidence type="ECO:0000256" key="2">
    <source>
        <dbReference type="ARBA" id="ARBA00022448"/>
    </source>
</evidence>